<evidence type="ECO:0000256" key="2">
    <source>
        <dbReference type="ARBA" id="ARBA00022679"/>
    </source>
</evidence>
<dbReference type="eggNOG" id="COG0183">
    <property type="taxonomic scope" value="Bacteria"/>
</dbReference>
<dbReference type="SUPFAM" id="SSF53901">
    <property type="entry name" value="Thiolase-like"/>
    <property type="match status" value="2"/>
</dbReference>
<comment type="caution">
    <text evidence="8">The sequence shown here is derived from an EMBL/GenBank/DDBJ whole genome shotgun (WGS) entry which is preliminary data.</text>
</comment>
<dbReference type="NCBIfam" id="TIGR01930">
    <property type="entry name" value="AcCoA-C-Actrans"/>
    <property type="match status" value="1"/>
</dbReference>
<evidence type="ECO:0000256" key="5">
    <source>
        <dbReference type="RuleBase" id="RU003557"/>
    </source>
</evidence>
<dbReference type="GO" id="GO:0003988">
    <property type="term" value="F:acetyl-CoA C-acyltransferase activity"/>
    <property type="evidence" value="ECO:0007669"/>
    <property type="project" value="UniProtKB-ARBA"/>
</dbReference>
<dbReference type="PANTHER" id="PTHR42689">
    <property type="entry name" value="ACETYL-COA ACYLTRANSFERASE FADA2 (3-KETOACYL-COA THIOLASE) (BETA-KETOTHIOLASE)-RELATED"/>
    <property type="match status" value="1"/>
</dbReference>
<dbReference type="PANTHER" id="PTHR42689:SF1">
    <property type="entry name" value="ACETYL-COA ACYLTRANSFERASE FADA2 (3-KETOACYL-COA THIOLASE) (BETA-KETOTHIOLASE)-RELATED"/>
    <property type="match status" value="1"/>
</dbReference>
<name>I4W7B3_9GAMM</name>
<dbReference type="InterPro" id="IPR050521">
    <property type="entry name" value="3-ketoacyl-CoA_Thiolase"/>
</dbReference>
<dbReference type="GO" id="GO:0005829">
    <property type="term" value="C:cytosol"/>
    <property type="evidence" value="ECO:0007669"/>
    <property type="project" value="TreeGrafter"/>
</dbReference>
<dbReference type="InterPro" id="IPR016039">
    <property type="entry name" value="Thiolase-like"/>
</dbReference>
<dbReference type="InterPro" id="IPR020616">
    <property type="entry name" value="Thiolase_N"/>
</dbReference>
<evidence type="ECO:0000256" key="3">
    <source>
        <dbReference type="ARBA" id="ARBA00023315"/>
    </source>
</evidence>
<evidence type="ECO:0000256" key="1">
    <source>
        <dbReference type="ARBA" id="ARBA00010982"/>
    </source>
</evidence>
<keyword evidence="3 5" id="KW-0012">Acyltransferase</keyword>
<dbReference type="Pfam" id="PF02803">
    <property type="entry name" value="Thiolase_C"/>
    <property type="match status" value="1"/>
</dbReference>
<gene>
    <name evidence="8" type="ORF">UU7_00405</name>
</gene>
<evidence type="ECO:0000313" key="8">
    <source>
        <dbReference type="EMBL" id="EIL95354.1"/>
    </source>
</evidence>
<dbReference type="STRING" id="1163407.UU7_00405"/>
<feature type="domain" description="Thiolase N-terminal" evidence="6">
    <location>
        <begin position="10"/>
        <end position="227"/>
    </location>
</feature>
<comment type="similarity">
    <text evidence="1 5">Belongs to the thiolase-like superfamily. Thiolase family.</text>
</comment>
<keyword evidence="9" id="KW-1185">Reference proteome</keyword>
<sequence>MADLAAPDFLIWGQVIPDVTVSNIARELVFEAGLNPETPALSTVLACSTSFMAAIEAAGMIGSGGTHLALVGGTETMSHVPLALNMAAADRIVAGFAKDPRGVAGMIAATTAADFQLPRQAWANKQSGRSQGQHTEDTARHFNISRQAQDERALLSHRAAIAGQDTGFFDDLLVAFAGVEQDAIPRRDTSPERLANLPPAFDPAGTLTAGNSSPLTDGAAGLWVADEAGMARLGREPAVRLLDWQIAAMDFRQSDEGILMAPARAIPRLLARHRLRFAEITSWNIHEAFAAQVLANIAAASDPIYRREKAGVDFELGAFDWARVNPHGGSLAIGHPFAATGARILSQAAKEMAILPSGSYGIVSLCADGGQGTVALLQRI</sequence>
<feature type="active site" description="Proton acceptor" evidence="4">
    <location>
        <position position="335"/>
    </location>
</feature>
<dbReference type="InterPro" id="IPR020613">
    <property type="entry name" value="Thiolase_CS"/>
</dbReference>
<dbReference type="Gene3D" id="3.40.47.10">
    <property type="match status" value="1"/>
</dbReference>
<accession>I4W7B3</accession>
<protein>
    <submittedName>
        <fullName evidence="8">Acetyl-CoA acetyltransferase</fullName>
    </submittedName>
</protein>
<feature type="active site" description="Proton acceptor" evidence="4">
    <location>
        <position position="366"/>
    </location>
</feature>
<feature type="domain" description="Thiolase C-terminal" evidence="7">
    <location>
        <begin position="243"/>
        <end position="378"/>
    </location>
</feature>
<dbReference type="Pfam" id="PF00108">
    <property type="entry name" value="Thiolase_N"/>
    <property type="match status" value="1"/>
</dbReference>
<dbReference type="PROSITE" id="PS00737">
    <property type="entry name" value="THIOLASE_2"/>
    <property type="match status" value="1"/>
</dbReference>
<evidence type="ECO:0000259" key="7">
    <source>
        <dbReference type="Pfam" id="PF02803"/>
    </source>
</evidence>
<dbReference type="PIRSF" id="PIRSF000429">
    <property type="entry name" value="Ac-CoA_Ac_transf"/>
    <property type="match status" value="1"/>
</dbReference>
<evidence type="ECO:0000259" key="6">
    <source>
        <dbReference type="Pfam" id="PF00108"/>
    </source>
</evidence>
<dbReference type="Proteomes" id="UP000003226">
    <property type="component" value="Unassembled WGS sequence"/>
</dbReference>
<evidence type="ECO:0000256" key="4">
    <source>
        <dbReference type="PIRSR" id="PIRSR000429-1"/>
    </source>
</evidence>
<reference evidence="8 9" key="1">
    <citation type="journal article" date="2012" name="J. Bacteriol.">
        <title>Genome sequences for six rhodanobacter strains, isolated from soils and the terrestrial subsurface, with variable denitrification capabilities.</title>
        <authorList>
            <person name="Kostka J.E."/>
            <person name="Green S.J."/>
            <person name="Rishishwar L."/>
            <person name="Prakash O."/>
            <person name="Katz L.S."/>
            <person name="Marino-Ramirez L."/>
            <person name="Jordan I.K."/>
            <person name="Munk C."/>
            <person name="Ivanova N."/>
            <person name="Mikhailova N."/>
            <person name="Watson D.B."/>
            <person name="Brown S.D."/>
            <person name="Palumbo A.V."/>
            <person name="Brooks S.C."/>
        </authorList>
    </citation>
    <scope>NUCLEOTIDE SEQUENCE [LARGE SCALE GENOMIC DNA]</scope>
    <source>
        <strain evidence="8 9">B39</strain>
    </source>
</reference>
<feature type="active site" description="Acyl-thioester intermediate" evidence="4">
    <location>
        <position position="47"/>
    </location>
</feature>
<dbReference type="InterPro" id="IPR002155">
    <property type="entry name" value="Thiolase"/>
</dbReference>
<organism evidence="8 9">
    <name type="scientific">Rhodanobacter spathiphylli B39</name>
    <dbReference type="NCBI Taxonomy" id="1163407"/>
    <lineage>
        <taxon>Bacteria</taxon>
        <taxon>Pseudomonadati</taxon>
        <taxon>Pseudomonadota</taxon>
        <taxon>Gammaproteobacteria</taxon>
        <taxon>Lysobacterales</taxon>
        <taxon>Rhodanobacteraceae</taxon>
        <taxon>Rhodanobacter</taxon>
    </lineage>
</organism>
<evidence type="ECO:0000313" key="9">
    <source>
        <dbReference type="Proteomes" id="UP000003226"/>
    </source>
</evidence>
<dbReference type="CDD" id="cd00751">
    <property type="entry name" value="thiolase"/>
    <property type="match status" value="1"/>
</dbReference>
<dbReference type="InterPro" id="IPR020617">
    <property type="entry name" value="Thiolase_C"/>
</dbReference>
<proteinExistence type="inferred from homology"/>
<dbReference type="PATRIC" id="fig|1163407.3.peg.82"/>
<dbReference type="EMBL" id="AJXT01000003">
    <property type="protein sequence ID" value="EIL95354.1"/>
    <property type="molecule type" value="Genomic_DNA"/>
</dbReference>
<keyword evidence="2 5" id="KW-0808">Transferase</keyword>
<dbReference type="AlphaFoldDB" id="I4W7B3"/>